<evidence type="ECO:0000313" key="3">
    <source>
        <dbReference type="EMBL" id="EGE80184.2"/>
    </source>
</evidence>
<feature type="transmembrane region" description="Helical" evidence="2">
    <location>
        <begin position="138"/>
        <end position="160"/>
    </location>
</feature>
<sequence length="451" mass="50796">MAYQSFHTITMGNSQSRSKTINPDRHPFQDEKLRISHIRGPISWLNPTHVVSKPFSFVHAQEHPPAENIHPTEDQQRHERRVKGDVRYKWRSRDNRKGRHALIVERPTEPGKGVHIVPKRTDSFQATLRGIKRMAVQYPYWDISYVTAVVFAFGSIVWVIDSFFVFLPLVQPKSELKYETLSAGGVSAFVGATIFEVGSILLVLEAINIHDTGCFGWALEHVLSEKGESLLRIYPDPKNCTHHHVNKRNLVGRGGRETPSIDDSSGELAQSTTEVPRSPNFKWFPTLRDLRTHYIYELGFLASSAQLIGATIFWIAGVTALPGINNHLSENLADGVYRASQIIGGVGFIMSSTLFMLETQKNWYTPALRTLGWHINLWNFIGSIGFTLSGIFLLAYNNSGLQYQASLSTFWASWAFLIASVIQWYESLDKYPVEDRGALVEGESDIHANAG</sequence>
<dbReference type="OrthoDB" id="2603at2759"/>
<feature type="region of interest" description="Disordered" evidence="1">
    <location>
        <begin position="252"/>
        <end position="273"/>
    </location>
</feature>
<organism evidence="3">
    <name type="scientific">Ajellomyces dermatitidis (strain ATCC 18188 / CBS 674.68)</name>
    <name type="common">Blastomyces dermatitidis</name>
    <dbReference type="NCBI Taxonomy" id="653446"/>
    <lineage>
        <taxon>Eukaryota</taxon>
        <taxon>Fungi</taxon>
        <taxon>Dikarya</taxon>
        <taxon>Ascomycota</taxon>
        <taxon>Pezizomycotina</taxon>
        <taxon>Eurotiomycetes</taxon>
        <taxon>Eurotiomycetidae</taxon>
        <taxon>Onygenales</taxon>
        <taxon>Ajellomycetaceae</taxon>
        <taxon>Blastomyces</taxon>
    </lineage>
</organism>
<reference evidence="3" key="1">
    <citation type="submission" date="2010-03" db="EMBL/GenBank/DDBJ databases">
        <title>Annotation of Blastomyces dermatitidis strain ATCC 18188.</title>
        <authorList>
            <consortium name="The Broad Institute Genome Sequencing Platform"/>
            <consortium name="Broad Institute Genome Sequencing Center for Infectious Disease."/>
            <person name="Cuomo C."/>
            <person name="Klein B."/>
            <person name="Sullivan T."/>
            <person name="Heitman J."/>
            <person name="Young S."/>
            <person name="Zeng Q."/>
            <person name="Gargeya S."/>
            <person name="Alvarado L."/>
            <person name="Berlin A.M."/>
            <person name="Chapman S.B."/>
            <person name="Chen Z."/>
            <person name="Freedman E."/>
            <person name="Gellesch M."/>
            <person name="Goldberg J."/>
            <person name="Griggs A."/>
            <person name="Gujja S."/>
            <person name="Heilman E."/>
            <person name="Heiman D."/>
            <person name="Howarth C."/>
            <person name="Mehta T."/>
            <person name="Neiman D."/>
            <person name="Pearson M."/>
            <person name="Roberts A."/>
            <person name="Saif S."/>
            <person name="Shea T."/>
            <person name="Shenoy N."/>
            <person name="Sisk P."/>
            <person name="Stolte C."/>
            <person name="Sykes S."/>
            <person name="White J."/>
            <person name="Yandava C."/>
            <person name="Haas B."/>
            <person name="Nusbaum C."/>
            <person name="Birren B."/>
        </authorList>
    </citation>
    <scope>NUCLEOTIDE SEQUENCE [LARGE SCALE GENOMIC DNA]</scope>
    <source>
        <strain evidence="3">ATCC 18188</strain>
    </source>
</reference>
<gene>
    <name evidence="3" type="ORF">BDDG_03125</name>
</gene>
<feature type="transmembrane region" description="Helical" evidence="2">
    <location>
        <begin position="294"/>
        <end position="316"/>
    </location>
</feature>
<evidence type="ECO:0000256" key="2">
    <source>
        <dbReference type="SAM" id="Phobius"/>
    </source>
</evidence>
<dbReference type="EMBL" id="GG749418">
    <property type="protein sequence ID" value="EGE80184.2"/>
    <property type="molecule type" value="Genomic_DNA"/>
</dbReference>
<evidence type="ECO:0000256" key="1">
    <source>
        <dbReference type="SAM" id="MobiDB-lite"/>
    </source>
</evidence>
<feature type="compositionally biased region" description="Polar residues" evidence="1">
    <location>
        <begin position="1"/>
        <end position="21"/>
    </location>
</feature>
<feature type="region of interest" description="Disordered" evidence="1">
    <location>
        <begin position="1"/>
        <end position="25"/>
    </location>
</feature>
<protein>
    <submittedName>
        <fullName evidence="3 4">Integral membrane protein</fullName>
    </submittedName>
</protein>
<accession>F2TAC1</accession>
<feature type="compositionally biased region" description="Polar residues" evidence="1">
    <location>
        <begin position="261"/>
        <end position="273"/>
    </location>
</feature>
<name>F2TAC1_AJEDA</name>
<keyword evidence="2" id="KW-0472">Membrane</keyword>
<dbReference type="HOGENOM" id="CLU_027441_0_0_1"/>
<evidence type="ECO:0000313" key="4">
    <source>
        <dbReference type="EMBL" id="KMW67204.1"/>
    </source>
</evidence>
<dbReference type="EMBL" id="GG749418">
    <property type="protein sequence ID" value="KMW67204.1"/>
    <property type="molecule type" value="Genomic_DNA"/>
</dbReference>
<dbReference type="Proteomes" id="UP000007802">
    <property type="component" value="Unassembled WGS sequence"/>
</dbReference>
<keyword evidence="2" id="KW-0812">Transmembrane</keyword>
<keyword evidence="2" id="KW-1133">Transmembrane helix</keyword>
<feature type="transmembrane region" description="Helical" evidence="2">
    <location>
        <begin position="180"/>
        <end position="204"/>
    </location>
</feature>
<feature type="transmembrane region" description="Helical" evidence="2">
    <location>
        <begin position="336"/>
        <end position="357"/>
    </location>
</feature>
<proteinExistence type="predicted"/>
<feature type="transmembrane region" description="Helical" evidence="2">
    <location>
        <begin position="377"/>
        <end position="396"/>
    </location>
</feature>
<dbReference type="AlphaFoldDB" id="F2TAC1"/>
<feature type="transmembrane region" description="Helical" evidence="2">
    <location>
        <begin position="408"/>
        <end position="425"/>
    </location>
</feature>